<accession>A0A8S0TQB5</accession>
<comment type="caution">
    <text evidence="1">The sequence shown here is derived from an EMBL/GenBank/DDBJ whole genome shotgun (WGS) entry which is preliminary data.</text>
</comment>
<organism evidence="1 2">
    <name type="scientific">Olea europaea subsp. europaea</name>
    <dbReference type="NCBI Taxonomy" id="158383"/>
    <lineage>
        <taxon>Eukaryota</taxon>
        <taxon>Viridiplantae</taxon>
        <taxon>Streptophyta</taxon>
        <taxon>Embryophyta</taxon>
        <taxon>Tracheophyta</taxon>
        <taxon>Spermatophyta</taxon>
        <taxon>Magnoliopsida</taxon>
        <taxon>eudicotyledons</taxon>
        <taxon>Gunneridae</taxon>
        <taxon>Pentapetalae</taxon>
        <taxon>asterids</taxon>
        <taxon>lamiids</taxon>
        <taxon>Lamiales</taxon>
        <taxon>Oleaceae</taxon>
        <taxon>Oleeae</taxon>
        <taxon>Olea</taxon>
    </lineage>
</organism>
<evidence type="ECO:0000313" key="2">
    <source>
        <dbReference type="Proteomes" id="UP000594638"/>
    </source>
</evidence>
<dbReference type="Proteomes" id="UP000594638">
    <property type="component" value="Unassembled WGS sequence"/>
</dbReference>
<name>A0A8S0TQB5_OLEEU</name>
<gene>
    <name evidence="1" type="ORF">OLEA9_A095415</name>
</gene>
<dbReference type="Gramene" id="OE9A095415T1">
    <property type="protein sequence ID" value="OE9A095415C1"/>
    <property type="gene ID" value="OE9A095415"/>
</dbReference>
<evidence type="ECO:0000313" key="1">
    <source>
        <dbReference type="EMBL" id="CAA3008074.1"/>
    </source>
</evidence>
<protein>
    <submittedName>
        <fullName evidence="1">Uncharacterized protein</fullName>
    </submittedName>
</protein>
<dbReference type="AlphaFoldDB" id="A0A8S0TQB5"/>
<sequence>MIQEWFHYLFQQPGKINDQLFRWISTSMCYLIAISRSRGLLGPISNEVEVDSQTLVVTIGKRSFINKSYFSVTSSLNIPKFVMLMQSHWMMLIKGCLRTQS</sequence>
<keyword evidence="2" id="KW-1185">Reference proteome</keyword>
<reference evidence="1 2" key="1">
    <citation type="submission" date="2019-12" db="EMBL/GenBank/DDBJ databases">
        <authorList>
            <person name="Alioto T."/>
            <person name="Alioto T."/>
            <person name="Gomez Garrido J."/>
        </authorList>
    </citation>
    <scope>NUCLEOTIDE SEQUENCE [LARGE SCALE GENOMIC DNA]</scope>
</reference>
<dbReference type="EMBL" id="CACTIH010007290">
    <property type="protein sequence ID" value="CAA3008074.1"/>
    <property type="molecule type" value="Genomic_DNA"/>
</dbReference>
<proteinExistence type="predicted"/>